<accession>A0A2C5YE40</accession>
<evidence type="ECO:0000256" key="11">
    <source>
        <dbReference type="ARBA" id="ARBA00033473"/>
    </source>
</evidence>
<protein>
    <recommendedName>
        <fullName evidence="3">glucan 1,4-alpha-glucosidase</fullName>
        <ecNumber evidence="3">3.2.1.3</ecNumber>
    </recommendedName>
    <alternativeName>
        <fullName evidence="11">1,4-alpha-D-glucan glucohydrolase</fullName>
    </alternativeName>
    <alternativeName>
        <fullName evidence="10">Glucan 1,4-alpha-glucosidase</fullName>
    </alternativeName>
</protein>
<dbReference type="SMART" id="SM01065">
    <property type="entry name" value="CBM_2"/>
    <property type="match status" value="1"/>
</dbReference>
<evidence type="ECO:0000313" key="15">
    <source>
        <dbReference type="Proteomes" id="UP000226192"/>
    </source>
</evidence>
<evidence type="ECO:0000256" key="9">
    <source>
        <dbReference type="ARBA" id="ARBA00023326"/>
    </source>
</evidence>
<comment type="caution">
    <text evidence="14">The sequence shown here is derived from an EMBL/GenBank/DDBJ whole genome shotgun (WGS) entry which is preliminary data.</text>
</comment>
<evidence type="ECO:0000259" key="13">
    <source>
        <dbReference type="PROSITE" id="PS51166"/>
    </source>
</evidence>
<dbReference type="GO" id="GO:0000272">
    <property type="term" value="P:polysaccharide catabolic process"/>
    <property type="evidence" value="ECO:0007669"/>
    <property type="project" value="UniProtKB-KW"/>
</dbReference>
<dbReference type="InterPro" id="IPR000165">
    <property type="entry name" value="Glucoamylase"/>
</dbReference>
<dbReference type="Pfam" id="PF00686">
    <property type="entry name" value="CBM_20"/>
    <property type="match status" value="1"/>
</dbReference>
<evidence type="ECO:0000256" key="6">
    <source>
        <dbReference type="ARBA" id="ARBA00023180"/>
    </source>
</evidence>
<comment type="catalytic activity">
    <reaction evidence="1">
        <text>Hydrolysis of terminal (1-&gt;4)-linked alpha-D-glucose residues successively from non-reducing ends of the chains with release of beta-D-glucose.</text>
        <dbReference type="EC" id="3.2.1.3"/>
    </reaction>
</comment>
<dbReference type="Pfam" id="PF00723">
    <property type="entry name" value="Glyco_hydro_15"/>
    <property type="match status" value="1"/>
</dbReference>
<dbReference type="PANTHER" id="PTHR31616:SF12">
    <property type="entry name" value="GLUCOAMYLASE"/>
    <property type="match status" value="1"/>
</dbReference>
<dbReference type="InterPro" id="IPR013783">
    <property type="entry name" value="Ig-like_fold"/>
</dbReference>
<dbReference type="GO" id="GO:0004339">
    <property type="term" value="F:glucan 1,4-alpha-glucosidase activity"/>
    <property type="evidence" value="ECO:0007669"/>
    <property type="project" value="UniProtKB-EC"/>
</dbReference>
<evidence type="ECO:0000256" key="8">
    <source>
        <dbReference type="ARBA" id="ARBA00023295"/>
    </source>
</evidence>
<gene>
    <name evidence="14" type="ORF">CDD81_3272</name>
</gene>
<evidence type="ECO:0000256" key="3">
    <source>
        <dbReference type="ARBA" id="ARBA00012593"/>
    </source>
</evidence>
<dbReference type="FunFam" id="1.50.10.10:FF:000018">
    <property type="entry name" value="Glucoamylase"/>
    <property type="match status" value="1"/>
</dbReference>
<dbReference type="PROSITE" id="PS00820">
    <property type="entry name" value="GLUCOAMYLASE"/>
    <property type="match status" value="1"/>
</dbReference>
<name>A0A2C5YE40_9HYPO</name>
<keyword evidence="8" id="KW-0326">Glycosidase</keyword>
<comment type="similarity">
    <text evidence="2">Belongs to the glycosyl hydrolase 15 family.</text>
</comment>
<feature type="domain" description="CBM20" evidence="13">
    <location>
        <begin position="362"/>
        <end position="469"/>
    </location>
</feature>
<feature type="region of interest" description="Disordered" evidence="12">
    <location>
        <begin position="333"/>
        <end position="360"/>
    </location>
</feature>
<evidence type="ECO:0000313" key="14">
    <source>
        <dbReference type="EMBL" id="PHH65141.1"/>
    </source>
</evidence>
<dbReference type="EC" id="3.2.1.3" evidence="3"/>
<dbReference type="Proteomes" id="UP000226192">
    <property type="component" value="Unassembled WGS sequence"/>
</dbReference>
<dbReference type="CDD" id="cd05811">
    <property type="entry name" value="CBM20_glucoamylase"/>
    <property type="match status" value="1"/>
</dbReference>
<evidence type="ECO:0000256" key="12">
    <source>
        <dbReference type="SAM" id="MobiDB-lite"/>
    </source>
</evidence>
<dbReference type="STRING" id="1399860.A0A2C5YE40"/>
<dbReference type="InterPro" id="IPR034836">
    <property type="entry name" value="CBM20_glucoamylase"/>
</dbReference>
<evidence type="ECO:0000256" key="2">
    <source>
        <dbReference type="ARBA" id="ARBA00006188"/>
    </source>
</evidence>
<dbReference type="PROSITE" id="PS51166">
    <property type="entry name" value="CBM20"/>
    <property type="match status" value="1"/>
</dbReference>
<keyword evidence="4" id="KW-0732">Signal</keyword>
<dbReference type="GO" id="GO:2001070">
    <property type="term" value="F:starch binding"/>
    <property type="evidence" value="ECO:0007669"/>
    <property type="project" value="InterPro"/>
</dbReference>
<dbReference type="SUPFAM" id="SSF48208">
    <property type="entry name" value="Six-hairpin glycosidases"/>
    <property type="match status" value="1"/>
</dbReference>
<dbReference type="AlphaFoldDB" id="A0A2C5YE40"/>
<dbReference type="InterPro" id="IPR013784">
    <property type="entry name" value="Carb-bd-like_fold"/>
</dbReference>
<dbReference type="PRINTS" id="PR00736">
    <property type="entry name" value="GLHYDRLASE15"/>
</dbReference>
<dbReference type="InterPro" id="IPR046966">
    <property type="entry name" value="Glucoamylase_active_site"/>
</dbReference>
<dbReference type="SUPFAM" id="SSF49452">
    <property type="entry name" value="Starch-binding domain-like"/>
    <property type="match status" value="1"/>
</dbReference>
<dbReference type="GO" id="GO:0000324">
    <property type="term" value="C:fungal-type vacuole"/>
    <property type="evidence" value="ECO:0007669"/>
    <property type="project" value="TreeGrafter"/>
</dbReference>
<dbReference type="Gene3D" id="2.60.40.10">
    <property type="entry name" value="Immunoglobulins"/>
    <property type="match status" value="1"/>
</dbReference>
<evidence type="ECO:0000256" key="7">
    <source>
        <dbReference type="ARBA" id="ARBA00023277"/>
    </source>
</evidence>
<keyword evidence="5" id="KW-0378">Hydrolase</keyword>
<dbReference type="InterPro" id="IPR002044">
    <property type="entry name" value="CBM20"/>
</dbReference>
<keyword evidence="7" id="KW-0119">Carbohydrate metabolism</keyword>
<reference evidence="14 15" key="1">
    <citation type="submission" date="2017-06" db="EMBL/GenBank/DDBJ databases">
        <title>Ant-infecting Ophiocordyceps genomes reveal a high diversity of potential behavioral manipulation genes and a possible major role for enterotoxins.</title>
        <authorList>
            <person name="De Bekker C."/>
            <person name="Evans H.C."/>
            <person name="Brachmann A."/>
            <person name="Hughes D.P."/>
        </authorList>
    </citation>
    <scope>NUCLEOTIDE SEQUENCE [LARGE SCALE GENOMIC DNA]</scope>
    <source>
        <strain evidence="14 15">Map64</strain>
    </source>
</reference>
<evidence type="ECO:0000256" key="10">
    <source>
        <dbReference type="ARBA" id="ARBA00033442"/>
    </source>
</evidence>
<dbReference type="EMBL" id="NJET01000021">
    <property type="protein sequence ID" value="PHH65141.1"/>
    <property type="molecule type" value="Genomic_DNA"/>
</dbReference>
<dbReference type="OrthoDB" id="6123450at2759"/>
<keyword evidence="15" id="KW-1185">Reference proteome</keyword>
<evidence type="ECO:0000256" key="4">
    <source>
        <dbReference type="ARBA" id="ARBA00022729"/>
    </source>
</evidence>
<proteinExistence type="inferred from homology"/>
<dbReference type="InterPro" id="IPR008928">
    <property type="entry name" value="6-hairpin_glycosidase_sf"/>
</dbReference>
<keyword evidence="9" id="KW-0624">Polysaccharide degradation</keyword>
<keyword evidence="6" id="KW-0325">Glycoprotein</keyword>
<dbReference type="InterPro" id="IPR011613">
    <property type="entry name" value="GH15-like"/>
</dbReference>
<evidence type="ECO:0000256" key="1">
    <source>
        <dbReference type="ARBA" id="ARBA00001863"/>
    </source>
</evidence>
<dbReference type="Gene3D" id="1.50.10.10">
    <property type="match status" value="1"/>
</dbReference>
<organism evidence="14 15">
    <name type="scientific">Ophiocordyceps australis</name>
    <dbReference type="NCBI Taxonomy" id="1399860"/>
    <lineage>
        <taxon>Eukaryota</taxon>
        <taxon>Fungi</taxon>
        <taxon>Dikarya</taxon>
        <taxon>Ascomycota</taxon>
        <taxon>Pezizomycotina</taxon>
        <taxon>Sordariomycetes</taxon>
        <taxon>Hypocreomycetidae</taxon>
        <taxon>Hypocreales</taxon>
        <taxon>Ophiocordycipitaceae</taxon>
        <taxon>Ophiocordyceps</taxon>
    </lineage>
</organism>
<sequence length="469" mass="50545">MISYANWLIQNGYTSTVDAVIWPIVQNDLNYVAQYWNETGFDLWEEVNGSSFFTTLSQYRALVEGSQLAATLGQTSQSYQGIAPQILCFLQNYWVPSQGFINGNINHSKNRAGKDANTLLGSIHVFDAKLGCDAITFQPCSDKALSNLKHTVDSFRSYPINRGIASGKAIALGRYIEDVYFDGNPWYLTTLAAAEALYDSLHVWKQSGSLTVTSLSLAFFQDLLPDAAPGTYSKDSQMFDAIVDAVAAYADGFVDVVARYVGPHGSLSEQFTKEAGRPTSASDLTWSYAALLTAAARRSGIVPPSWLNGAPGPVPAGCSATSVRGTYARATATVFPPSQTPRTGLAPTPSTGLPPSPTSSQCSVPTLASVTFKVLAPTEWGQSIKIVGNLDALGNWNPHKAVALDSSQYTPLTPVWKTTLSLTPGHVLEYKYINVASNGAIVWEHDPNHTYTVPTTCATSHLCTDAWQS</sequence>
<dbReference type="InterPro" id="IPR012341">
    <property type="entry name" value="6hp_glycosidase-like_sf"/>
</dbReference>
<dbReference type="FunFam" id="2.60.40.10:FF:000552">
    <property type="entry name" value="Related to glucoamylase"/>
    <property type="match status" value="1"/>
</dbReference>
<dbReference type="PANTHER" id="PTHR31616">
    <property type="entry name" value="TREHALASE"/>
    <property type="match status" value="1"/>
</dbReference>
<evidence type="ECO:0000256" key="5">
    <source>
        <dbReference type="ARBA" id="ARBA00022801"/>
    </source>
</evidence>